<comment type="caution">
    <text evidence="4">The sequence shown here is derived from an EMBL/GenBank/DDBJ whole genome shotgun (WGS) entry which is preliminary data.</text>
</comment>
<keyword evidence="2 3" id="KW-0687">Ribonucleoprotein</keyword>
<organism evidence="4 5">
    <name type="scientific">Akkermansia muciniphila</name>
    <dbReference type="NCBI Taxonomy" id="239935"/>
    <lineage>
        <taxon>Bacteria</taxon>
        <taxon>Pseudomonadati</taxon>
        <taxon>Verrucomicrobiota</taxon>
        <taxon>Verrucomicrobiia</taxon>
        <taxon>Verrucomicrobiales</taxon>
        <taxon>Akkermansiaceae</taxon>
        <taxon>Akkermansia</taxon>
    </lineage>
</organism>
<evidence type="ECO:0000256" key="3">
    <source>
        <dbReference type="HAMAP-Rule" id="MF_00385"/>
    </source>
</evidence>
<dbReference type="GO" id="GO:0015935">
    <property type="term" value="C:small ribosomal subunit"/>
    <property type="evidence" value="ECO:0007669"/>
    <property type="project" value="TreeGrafter"/>
</dbReference>
<dbReference type="AlphaFoldDB" id="A0A2N8HFX1"/>
<dbReference type="PANTHER" id="PTHR12919:SF20">
    <property type="entry name" value="SMALL RIBOSOMAL SUBUNIT PROTEIN BS16M"/>
    <property type="match status" value="1"/>
</dbReference>
<evidence type="ECO:0000313" key="5">
    <source>
        <dbReference type="Proteomes" id="UP000236000"/>
    </source>
</evidence>
<dbReference type="GO" id="GO:0003735">
    <property type="term" value="F:structural constituent of ribosome"/>
    <property type="evidence" value="ECO:0007669"/>
    <property type="project" value="InterPro"/>
</dbReference>
<keyword evidence="1 3" id="KW-0689">Ribosomal protein</keyword>
<dbReference type="HAMAP" id="MF_00385">
    <property type="entry name" value="Ribosomal_bS16"/>
    <property type="match status" value="1"/>
</dbReference>
<sequence length="80" mass="9190">MAVAIRLNRQGSKDRPYYKIVVVDSRARRDGRYIEQVGSYDPMKEGVNYTIDLEKVDKWLSNGAQPSETVNSMIRKARKA</sequence>
<dbReference type="OrthoDB" id="9807878at2"/>
<comment type="similarity">
    <text evidence="3">Belongs to the bacterial ribosomal protein bS16 family.</text>
</comment>
<accession>A0A2N8HFX1</accession>
<dbReference type="NCBIfam" id="TIGR00002">
    <property type="entry name" value="S16"/>
    <property type="match status" value="1"/>
</dbReference>
<gene>
    <name evidence="3" type="primary">rpsP</name>
    <name evidence="4" type="ORF">CXU22_02790</name>
</gene>
<dbReference type="InterPro" id="IPR023803">
    <property type="entry name" value="Ribosomal_bS16_dom_sf"/>
</dbReference>
<dbReference type="Gene3D" id="3.30.1320.10">
    <property type="match status" value="1"/>
</dbReference>
<dbReference type="RefSeq" id="WP_102712343.1">
    <property type="nucleotide sequence ID" value="NZ_CABMLK010000002.1"/>
</dbReference>
<proteinExistence type="inferred from homology"/>
<dbReference type="Proteomes" id="UP000236000">
    <property type="component" value="Unassembled WGS sequence"/>
</dbReference>
<evidence type="ECO:0000256" key="1">
    <source>
        <dbReference type="ARBA" id="ARBA00022980"/>
    </source>
</evidence>
<evidence type="ECO:0000256" key="2">
    <source>
        <dbReference type="ARBA" id="ARBA00023274"/>
    </source>
</evidence>
<evidence type="ECO:0000313" key="4">
    <source>
        <dbReference type="EMBL" id="PNC19426.1"/>
    </source>
</evidence>
<dbReference type="EMBL" id="PJKA01000004">
    <property type="protein sequence ID" value="PNC19426.1"/>
    <property type="molecule type" value="Genomic_DNA"/>
</dbReference>
<dbReference type="GO" id="GO:0006412">
    <property type="term" value="P:translation"/>
    <property type="evidence" value="ECO:0007669"/>
    <property type="project" value="UniProtKB-UniRule"/>
</dbReference>
<dbReference type="SUPFAM" id="SSF54565">
    <property type="entry name" value="Ribosomal protein S16"/>
    <property type="match status" value="1"/>
</dbReference>
<dbReference type="PANTHER" id="PTHR12919">
    <property type="entry name" value="30S RIBOSOMAL PROTEIN S16"/>
    <property type="match status" value="1"/>
</dbReference>
<protein>
    <recommendedName>
        <fullName evidence="3">Small ribosomal subunit protein bS16</fullName>
    </recommendedName>
</protein>
<dbReference type="InterPro" id="IPR000307">
    <property type="entry name" value="Ribosomal_bS16"/>
</dbReference>
<dbReference type="Pfam" id="PF00886">
    <property type="entry name" value="Ribosomal_S16"/>
    <property type="match status" value="1"/>
</dbReference>
<reference evidence="4 5" key="1">
    <citation type="journal article" date="2017" name="BMC Genomics">
        <title>Genome sequencing of 39 Akkermansia muciniphila isolates reveals its population structure, genomic and functional diverisity, and global distribution in mammalian gut microbiotas.</title>
        <authorList>
            <person name="Guo X."/>
            <person name="Li S."/>
            <person name="Zhang J."/>
            <person name="Wu F."/>
            <person name="Li X."/>
            <person name="Wu D."/>
            <person name="Zhang M."/>
            <person name="Ou Z."/>
            <person name="Jie Z."/>
            <person name="Yan Q."/>
            <person name="Li P."/>
            <person name="Yi J."/>
            <person name="Peng Y."/>
        </authorList>
    </citation>
    <scope>NUCLEOTIDE SEQUENCE [LARGE SCALE GENOMIC DNA]</scope>
    <source>
        <strain evidence="4 5">GP24</strain>
    </source>
</reference>
<name>A0A2N8HFX1_9BACT</name>
<dbReference type="GO" id="GO:0005737">
    <property type="term" value="C:cytoplasm"/>
    <property type="evidence" value="ECO:0007669"/>
    <property type="project" value="UniProtKB-ARBA"/>
</dbReference>